<dbReference type="Pfam" id="PF13302">
    <property type="entry name" value="Acetyltransf_3"/>
    <property type="match status" value="1"/>
</dbReference>
<dbReference type="EC" id="2.3.1.-" evidence="2"/>
<gene>
    <name evidence="2" type="ORF">K4G66_02250</name>
</gene>
<dbReference type="InterPro" id="IPR000182">
    <property type="entry name" value="GNAT_dom"/>
</dbReference>
<protein>
    <submittedName>
        <fullName evidence="2">GNAT family N-acetyltransferase</fullName>
        <ecNumber evidence="2">2.3.1.-</ecNumber>
    </submittedName>
</protein>
<dbReference type="PANTHER" id="PTHR39173">
    <property type="entry name" value="ACETYLTRANSFERASE"/>
    <property type="match status" value="1"/>
</dbReference>
<dbReference type="InterPro" id="IPR016181">
    <property type="entry name" value="Acyl_CoA_acyltransferase"/>
</dbReference>
<evidence type="ECO:0000313" key="2">
    <source>
        <dbReference type="EMBL" id="WKN37530.1"/>
    </source>
</evidence>
<accession>A0AA49GRS1</accession>
<dbReference type="SUPFAM" id="SSF55729">
    <property type="entry name" value="Acyl-CoA N-acyltransferases (Nat)"/>
    <property type="match status" value="1"/>
</dbReference>
<name>A0AA49GRS1_9BACT</name>
<dbReference type="Gene3D" id="3.40.630.30">
    <property type="match status" value="1"/>
</dbReference>
<dbReference type="PANTHER" id="PTHR39173:SF1">
    <property type="entry name" value="ACETYLTRANSFERASE"/>
    <property type="match status" value="1"/>
</dbReference>
<dbReference type="AlphaFoldDB" id="A0AA49GRS1"/>
<keyword evidence="2" id="KW-0012">Acyltransferase</keyword>
<dbReference type="GO" id="GO:0016747">
    <property type="term" value="F:acyltransferase activity, transferring groups other than amino-acyl groups"/>
    <property type="evidence" value="ECO:0007669"/>
    <property type="project" value="InterPro"/>
</dbReference>
<dbReference type="EMBL" id="CP120682">
    <property type="protein sequence ID" value="WKN37530.1"/>
    <property type="molecule type" value="Genomic_DNA"/>
</dbReference>
<reference evidence="2" key="2">
    <citation type="journal article" date="2024" name="Antonie Van Leeuwenhoek">
        <title>Roseihalotalea indica gen. nov., sp. nov., a halophilic Bacteroidetes from mesopelagic Southwest Indian Ocean with higher carbohydrate metabolic potential.</title>
        <authorList>
            <person name="Chen B."/>
            <person name="Zhang M."/>
            <person name="Lin D."/>
            <person name="Ye J."/>
            <person name="Tang K."/>
        </authorList>
    </citation>
    <scope>NUCLEOTIDE SEQUENCE</scope>
    <source>
        <strain evidence="2">TK19036</strain>
    </source>
</reference>
<sequence>MELIKPTLAYGASFVDAMEELRERKEDGFFRALGSPRTVAQYIRMINNHANNRELPLGWIPYSTFWLVDEEEFIGELHFRHLLTDYLKNYGGHVGYTIRPSKRGKGYGKHQLALALPEMKQFGVDRVLITCDETNLASKKIIEANGGLFEKANAQGKNMPKKLLYWITL</sequence>
<feature type="domain" description="N-acetyltransferase" evidence="1">
    <location>
        <begin position="29"/>
        <end position="146"/>
    </location>
</feature>
<keyword evidence="2" id="KW-0808">Transferase</keyword>
<reference evidence="2" key="1">
    <citation type="journal article" date="2023" name="Comput. Struct. Biotechnol. J.">
        <title>Discovery of a novel marine Bacteroidetes with a rich repertoire of carbohydrate-active enzymes.</title>
        <authorList>
            <person name="Chen B."/>
            <person name="Liu G."/>
            <person name="Chen Q."/>
            <person name="Wang H."/>
            <person name="Liu L."/>
            <person name="Tang K."/>
        </authorList>
    </citation>
    <scope>NUCLEOTIDE SEQUENCE</scope>
    <source>
        <strain evidence="2">TK19036</strain>
    </source>
</reference>
<organism evidence="2">
    <name type="scientific">Roseihalotalea indica</name>
    <dbReference type="NCBI Taxonomy" id="2867963"/>
    <lineage>
        <taxon>Bacteria</taxon>
        <taxon>Pseudomonadati</taxon>
        <taxon>Bacteroidota</taxon>
        <taxon>Cytophagia</taxon>
        <taxon>Cytophagales</taxon>
        <taxon>Catalimonadaceae</taxon>
        <taxon>Roseihalotalea</taxon>
    </lineage>
</organism>
<evidence type="ECO:0000259" key="1">
    <source>
        <dbReference type="Pfam" id="PF13302"/>
    </source>
</evidence>
<proteinExistence type="predicted"/>